<keyword evidence="2" id="KW-1185">Reference proteome</keyword>
<protein>
    <recommendedName>
        <fullName evidence="3">LysR substrate binding domain</fullName>
    </recommendedName>
</protein>
<accession>A0A1G9YD46</accession>
<evidence type="ECO:0008006" key="3">
    <source>
        <dbReference type="Google" id="ProtNLM"/>
    </source>
</evidence>
<sequence>MTACQKDGYKAKIKKEVDNLDELILLVVLGEASAIAGSKLIKEKGIVAVPINKTHHNPSYVLAYQENHISNLGTKFLSYIKDYFGTL</sequence>
<evidence type="ECO:0000313" key="1">
    <source>
        <dbReference type="EMBL" id="SDN06897.1"/>
    </source>
</evidence>
<organism evidence="1 2">
    <name type="scientific">Lachnospira pectinoschiza</name>
    <dbReference type="NCBI Taxonomy" id="28052"/>
    <lineage>
        <taxon>Bacteria</taxon>
        <taxon>Bacillati</taxon>
        <taxon>Bacillota</taxon>
        <taxon>Clostridia</taxon>
        <taxon>Lachnospirales</taxon>
        <taxon>Lachnospiraceae</taxon>
        <taxon>Lachnospira</taxon>
    </lineage>
</organism>
<dbReference type="Proteomes" id="UP000187651">
    <property type="component" value="Unassembled WGS sequence"/>
</dbReference>
<gene>
    <name evidence="1" type="ORF">SAMN05216544_1788</name>
</gene>
<dbReference type="EMBL" id="FNHZ01000005">
    <property type="protein sequence ID" value="SDN06897.1"/>
    <property type="molecule type" value="Genomic_DNA"/>
</dbReference>
<name>A0A1G9YD46_9FIRM</name>
<dbReference type="AlphaFoldDB" id="A0A1G9YD46"/>
<proteinExistence type="predicted"/>
<reference evidence="2" key="1">
    <citation type="submission" date="2016-10" db="EMBL/GenBank/DDBJ databases">
        <authorList>
            <person name="Varghese N."/>
            <person name="Submissions S."/>
        </authorList>
    </citation>
    <scope>NUCLEOTIDE SEQUENCE [LARGE SCALE GENOMIC DNA]</scope>
    <source>
        <strain evidence="2">M83</strain>
    </source>
</reference>
<evidence type="ECO:0000313" key="2">
    <source>
        <dbReference type="Proteomes" id="UP000187651"/>
    </source>
</evidence>